<dbReference type="Pfam" id="PF01329">
    <property type="entry name" value="Pterin_4a"/>
    <property type="match status" value="1"/>
</dbReference>
<comment type="catalytic activity">
    <reaction evidence="1">
        <text>(4aS,6R)-4a-hydroxy-L-erythro-5,6,7,8-tetrahydrobiopterin = (6R)-L-erythro-6,7-dihydrobiopterin + H2O</text>
        <dbReference type="Rhea" id="RHEA:11920"/>
        <dbReference type="ChEBI" id="CHEBI:15377"/>
        <dbReference type="ChEBI" id="CHEBI:15642"/>
        <dbReference type="ChEBI" id="CHEBI:43120"/>
        <dbReference type="EC" id="4.2.1.96"/>
    </reaction>
</comment>
<dbReference type="GO" id="GO:0006729">
    <property type="term" value="P:tetrahydrobiopterin biosynthetic process"/>
    <property type="evidence" value="ECO:0007669"/>
    <property type="project" value="InterPro"/>
</dbReference>
<evidence type="ECO:0000256" key="3">
    <source>
        <dbReference type="ARBA" id="ARBA00013252"/>
    </source>
</evidence>
<dbReference type="EC" id="4.2.1.96" evidence="3"/>
<dbReference type="InterPro" id="IPR036428">
    <property type="entry name" value="PCD_sf"/>
</dbReference>
<proteinExistence type="inferred from homology"/>
<sequence>MYTHRFCSKPVIVRDHCTGKASAFRSRTVSLRVVANGESGGGVGGGNSGGAETMKPSGWSGGIEKALFGEDLGARDPKKAELETNFSDRVWFNWDTEHKVKPPDALNKVLGLKSRSCVPLAEAALLDSADAERLRNQVPGWRLETGEAGSCIRSEIRVRSAEAGEEMVRRLEAMANELGHQINALSLEPNNTVQLQLCTPSLGGLTENDFIVAAKINDMDKSDLTPPKRQRFWA</sequence>
<gene>
    <name evidence="5" type="ORF">TSPGSL018_2079</name>
</gene>
<dbReference type="AlphaFoldDB" id="A0A061SML7"/>
<name>A0A061SML7_9CHLO</name>
<evidence type="ECO:0000256" key="4">
    <source>
        <dbReference type="ARBA" id="ARBA00023239"/>
    </source>
</evidence>
<reference evidence="5" key="1">
    <citation type="submission" date="2014-05" db="EMBL/GenBank/DDBJ databases">
        <title>The transcriptome of the halophilic microalga Tetraselmis sp. GSL018 isolated from the Great Salt Lake, Utah.</title>
        <authorList>
            <person name="Jinkerson R.E."/>
            <person name="D'Adamo S."/>
            <person name="Posewitz M.C."/>
        </authorList>
    </citation>
    <scope>NUCLEOTIDE SEQUENCE</scope>
    <source>
        <strain evidence="5">GSL018</strain>
    </source>
</reference>
<accession>A0A061SML7</accession>
<dbReference type="PANTHER" id="PTHR12599:SF8">
    <property type="entry name" value="PTERIN-4-ALPHA-CARBINOLAMINE DEHYDRATASE, CHLOROPLASTIC-RELATED"/>
    <property type="match status" value="1"/>
</dbReference>
<evidence type="ECO:0000256" key="1">
    <source>
        <dbReference type="ARBA" id="ARBA00001554"/>
    </source>
</evidence>
<evidence type="ECO:0000256" key="2">
    <source>
        <dbReference type="ARBA" id="ARBA00006472"/>
    </source>
</evidence>
<dbReference type="PANTHER" id="PTHR12599">
    <property type="entry name" value="PTERIN-4-ALPHA-CARBINOLAMINE DEHYDRATASE"/>
    <property type="match status" value="1"/>
</dbReference>
<keyword evidence="4" id="KW-0456">Lyase</keyword>
<evidence type="ECO:0000313" key="5">
    <source>
        <dbReference type="EMBL" id="JAC83966.1"/>
    </source>
</evidence>
<protein>
    <recommendedName>
        <fullName evidence="3">4a-hydroxytetrahydrobiopterin dehydratase</fullName>
        <ecNumber evidence="3">4.2.1.96</ecNumber>
    </recommendedName>
</protein>
<dbReference type="GO" id="GO:0008124">
    <property type="term" value="F:4-alpha-hydroxytetrahydrobiopterin dehydratase activity"/>
    <property type="evidence" value="ECO:0007669"/>
    <property type="project" value="UniProtKB-EC"/>
</dbReference>
<organism evidence="5">
    <name type="scientific">Tetraselmis sp. GSL018</name>
    <dbReference type="NCBI Taxonomy" id="582737"/>
    <lineage>
        <taxon>Eukaryota</taxon>
        <taxon>Viridiplantae</taxon>
        <taxon>Chlorophyta</taxon>
        <taxon>core chlorophytes</taxon>
        <taxon>Chlorodendrophyceae</taxon>
        <taxon>Chlorodendrales</taxon>
        <taxon>Chlorodendraceae</taxon>
        <taxon>Tetraselmis</taxon>
    </lineage>
</organism>
<dbReference type="InterPro" id="IPR001533">
    <property type="entry name" value="Pterin_deHydtase"/>
</dbReference>
<dbReference type="EMBL" id="GBEZ01000967">
    <property type="protein sequence ID" value="JAC83966.1"/>
    <property type="molecule type" value="Transcribed_RNA"/>
</dbReference>
<comment type="similarity">
    <text evidence="2">Belongs to the pterin-4-alpha-carbinolamine dehydratase family.</text>
</comment>
<dbReference type="Gene3D" id="3.30.1360.20">
    <property type="entry name" value="Transcriptional coactivator/pterin dehydratase"/>
    <property type="match status" value="1"/>
</dbReference>
<dbReference type="SUPFAM" id="SSF55248">
    <property type="entry name" value="PCD-like"/>
    <property type="match status" value="1"/>
</dbReference>